<protein>
    <submittedName>
        <fullName evidence="2">Uncharacterized protein</fullName>
    </submittedName>
</protein>
<evidence type="ECO:0000256" key="1">
    <source>
        <dbReference type="SAM" id="MobiDB-lite"/>
    </source>
</evidence>
<reference evidence="2" key="1">
    <citation type="submission" date="2018-04" db="EMBL/GenBank/DDBJ databases">
        <title>Transcriptome of Schizaphis graminum biotype I.</title>
        <authorList>
            <person name="Scully E.D."/>
            <person name="Geib S.M."/>
            <person name="Palmer N.A."/>
            <person name="Koch K."/>
            <person name="Bradshaw J."/>
            <person name="Heng-Moss T."/>
            <person name="Sarath G."/>
        </authorList>
    </citation>
    <scope>NUCLEOTIDE SEQUENCE</scope>
</reference>
<organism evidence="2">
    <name type="scientific">Schizaphis graminum</name>
    <name type="common">Green bug aphid</name>
    <dbReference type="NCBI Taxonomy" id="13262"/>
    <lineage>
        <taxon>Eukaryota</taxon>
        <taxon>Metazoa</taxon>
        <taxon>Ecdysozoa</taxon>
        <taxon>Arthropoda</taxon>
        <taxon>Hexapoda</taxon>
        <taxon>Insecta</taxon>
        <taxon>Pterygota</taxon>
        <taxon>Neoptera</taxon>
        <taxon>Paraneoptera</taxon>
        <taxon>Hemiptera</taxon>
        <taxon>Sternorrhyncha</taxon>
        <taxon>Aphidomorpha</taxon>
        <taxon>Aphidoidea</taxon>
        <taxon>Aphididae</taxon>
        <taxon>Aphidini</taxon>
        <taxon>Schizaphis</taxon>
    </lineage>
</organism>
<proteinExistence type="predicted"/>
<gene>
    <name evidence="2" type="ORF">g.169996</name>
</gene>
<dbReference type="EMBL" id="GGMR01010329">
    <property type="protein sequence ID" value="MBY22948.1"/>
    <property type="molecule type" value="Transcribed_RNA"/>
</dbReference>
<evidence type="ECO:0000313" key="2">
    <source>
        <dbReference type="EMBL" id="MBY22948.1"/>
    </source>
</evidence>
<accession>A0A2S2P142</accession>
<sequence>MEDKKQNQLESDEVNEFKYKYAEEKQKNEELNKYLLRLQNNMITSAVGHKDQPSNKKGDQQRRIWSGKLDNTFSSNNILETIEENDSLQQPSESIANFGNLNKEFKTPLESFEWNLIREEDPTAVTEFINNENTEQNLSPPSSISFSVCETPKKILRERVNNYKHLFETSMKENNELREFTTLEKQMFYDNVSIQQMFINISYTYIHVDVYYPVIE</sequence>
<feature type="region of interest" description="Disordered" evidence="1">
    <location>
        <begin position="45"/>
        <end position="67"/>
    </location>
</feature>
<feature type="compositionally biased region" description="Basic and acidic residues" evidence="1">
    <location>
        <begin position="48"/>
        <end position="62"/>
    </location>
</feature>
<dbReference type="AlphaFoldDB" id="A0A2S2P142"/>
<name>A0A2S2P142_SCHGA</name>